<dbReference type="AlphaFoldDB" id="A0A2M7QJK1"/>
<evidence type="ECO:0008006" key="4">
    <source>
        <dbReference type="Google" id="ProtNLM"/>
    </source>
</evidence>
<protein>
    <recommendedName>
        <fullName evidence="4">Glycosyltransferase RgtA/B/C/D-like domain-containing protein</fullName>
    </recommendedName>
</protein>
<feature type="transmembrane region" description="Helical" evidence="1">
    <location>
        <begin position="86"/>
        <end position="105"/>
    </location>
</feature>
<organism evidence="2 3">
    <name type="scientific">Candidatus Roizmanbacteria bacterium CG_4_10_14_0_8_um_filter_33_9</name>
    <dbReference type="NCBI Taxonomy" id="1974826"/>
    <lineage>
        <taxon>Bacteria</taxon>
        <taxon>Candidatus Roizmaniibacteriota</taxon>
    </lineage>
</organism>
<feature type="transmembrane region" description="Helical" evidence="1">
    <location>
        <begin position="171"/>
        <end position="189"/>
    </location>
</feature>
<accession>A0A2M7QJK1</accession>
<keyword evidence="1" id="KW-1133">Transmembrane helix</keyword>
<proteinExistence type="predicted"/>
<feature type="transmembrane region" description="Helical" evidence="1">
    <location>
        <begin position="117"/>
        <end position="138"/>
    </location>
</feature>
<evidence type="ECO:0000256" key="1">
    <source>
        <dbReference type="SAM" id="Phobius"/>
    </source>
</evidence>
<feature type="transmembrane region" description="Helical" evidence="1">
    <location>
        <begin position="27"/>
        <end position="49"/>
    </location>
</feature>
<keyword evidence="1" id="KW-0812">Transmembrane</keyword>
<feature type="transmembrane region" description="Helical" evidence="1">
    <location>
        <begin position="144"/>
        <end position="162"/>
    </location>
</feature>
<reference evidence="3" key="1">
    <citation type="submission" date="2017-09" db="EMBL/GenBank/DDBJ databases">
        <title>Depth-based differentiation of microbial function through sediment-hosted aquifers and enrichment of novel symbionts in the deep terrestrial subsurface.</title>
        <authorList>
            <person name="Probst A.J."/>
            <person name="Ladd B."/>
            <person name="Jarett J.K."/>
            <person name="Geller-Mcgrath D.E."/>
            <person name="Sieber C.M.K."/>
            <person name="Emerson J.B."/>
            <person name="Anantharaman K."/>
            <person name="Thomas B.C."/>
            <person name="Malmstrom R."/>
            <person name="Stieglmeier M."/>
            <person name="Klingl A."/>
            <person name="Woyke T."/>
            <person name="Ryan C.M."/>
            <person name="Banfield J.F."/>
        </authorList>
    </citation>
    <scope>NUCLEOTIDE SEQUENCE [LARGE SCALE GENOMIC DNA]</scope>
</reference>
<name>A0A2M7QJK1_9BACT</name>
<comment type="caution">
    <text evidence="2">The sequence shown here is derived from an EMBL/GenBank/DDBJ whole genome shotgun (WGS) entry which is preliminary data.</text>
</comment>
<sequence length="284" mass="32860">MVFVLLSQITFLAINHSRELNKKKLIQSISISCLFMLPWVIFVLTNKPLINSTFWITKPNLLTFIQLPAIILTGFEWDFWSKNPLLTPISIMLIIIISIVTASTISKTIHNNKNKSIILLLFIWSFFIPLFVLCISFIKSIFLPRYLIFSTIGLLLLFSYLFPKTKKNTEILLFAILLTVSLSFAQIQIHSRTKANIRSVAKIIKALIHPQDVVYVTHEFNFHPLQYYINDKQVYIYGKTYEGLPWYIGKVLISPNNITQSLPLYPKRAFILKDDLSFTIQALD</sequence>
<dbReference type="EMBL" id="PFLI01000022">
    <property type="protein sequence ID" value="PIY72492.1"/>
    <property type="molecule type" value="Genomic_DNA"/>
</dbReference>
<dbReference type="Proteomes" id="UP000229401">
    <property type="component" value="Unassembled WGS sequence"/>
</dbReference>
<evidence type="ECO:0000313" key="2">
    <source>
        <dbReference type="EMBL" id="PIY72492.1"/>
    </source>
</evidence>
<gene>
    <name evidence="2" type="ORF">COY87_00655</name>
</gene>
<keyword evidence="1" id="KW-0472">Membrane</keyword>
<evidence type="ECO:0000313" key="3">
    <source>
        <dbReference type="Proteomes" id="UP000229401"/>
    </source>
</evidence>